<dbReference type="NCBIfam" id="TIGR00422">
    <property type="entry name" value="valS"/>
    <property type="match status" value="1"/>
</dbReference>
<dbReference type="SUPFAM" id="SSF47323">
    <property type="entry name" value="Anticodon-binding domain of a subclass of class I aminoacyl-tRNA synthetases"/>
    <property type="match status" value="1"/>
</dbReference>
<dbReference type="CTD" id="32989"/>
<evidence type="ECO:0000256" key="5">
    <source>
        <dbReference type="ARBA" id="ARBA00022598"/>
    </source>
</evidence>
<keyword evidence="13" id="KW-0175">Coiled coil</keyword>
<dbReference type="Gene3D" id="1.10.730.10">
    <property type="entry name" value="Isoleucyl-tRNA Synthetase, Domain 1"/>
    <property type="match status" value="1"/>
</dbReference>
<dbReference type="NCBIfam" id="NF004349">
    <property type="entry name" value="PRK05729.1"/>
    <property type="match status" value="1"/>
</dbReference>
<dbReference type="InterPro" id="IPR033705">
    <property type="entry name" value="Anticodon_Ia_Val"/>
</dbReference>
<evidence type="ECO:0000256" key="4">
    <source>
        <dbReference type="ARBA" id="ARBA00022490"/>
    </source>
</evidence>
<keyword evidence="9 12" id="KW-0030">Aminoacyl-tRNA synthetase</keyword>
<evidence type="ECO:0000256" key="8">
    <source>
        <dbReference type="ARBA" id="ARBA00022917"/>
    </source>
</evidence>
<dbReference type="PROSITE" id="PS00178">
    <property type="entry name" value="AA_TRNA_LIGASE_I"/>
    <property type="match status" value="1"/>
</dbReference>
<evidence type="ECO:0000259" key="15">
    <source>
        <dbReference type="Pfam" id="PF08264"/>
    </source>
</evidence>
<dbReference type="Proteomes" id="UP000019118">
    <property type="component" value="Unassembled WGS sequence"/>
</dbReference>
<feature type="domain" description="Methionyl/Valyl/Leucyl/Isoleucyl-tRNA synthetase anticodon-binding" evidence="15">
    <location>
        <begin position="713"/>
        <end position="848"/>
    </location>
</feature>
<dbReference type="Pfam" id="PF08264">
    <property type="entry name" value="Anticodon_1"/>
    <property type="match status" value="1"/>
</dbReference>
<dbReference type="PANTHER" id="PTHR11946">
    <property type="entry name" value="VALYL-TRNA SYNTHETASES"/>
    <property type="match status" value="1"/>
</dbReference>
<dbReference type="PRINTS" id="PR00986">
    <property type="entry name" value="TRNASYNTHVAL"/>
</dbReference>
<evidence type="ECO:0000256" key="7">
    <source>
        <dbReference type="ARBA" id="ARBA00022840"/>
    </source>
</evidence>
<feature type="coiled-coil region" evidence="13">
    <location>
        <begin position="916"/>
        <end position="943"/>
    </location>
</feature>
<dbReference type="InterPro" id="IPR001412">
    <property type="entry name" value="aa-tRNA-synth_I_CS"/>
</dbReference>
<reference evidence="16" key="2">
    <citation type="submission" date="2024-08" db="UniProtKB">
        <authorList>
            <consortium name="EnsemblMetazoa"/>
        </authorList>
    </citation>
    <scope>IDENTIFICATION</scope>
</reference>
<dbReference type="GO" id="GO:0005524">
    <property type="term" value="F:ATP binding"/>
    <property type="evidence" value="ECO:0007669"/>
    <property type="project" value="UniProtKB-KW"/>
</dbReference>
<sequence>MYTIYFLKQCKLCRRNVAVIGAIGRSRQFSTNNPQRINELSSAYNPHELEKAHFNADYFPPKSALCRQPFSLILPPPNITGTLHLGHALTVSIQDALVKWHKMQGREVMWVPGLDHAGIATQVVVEKKLWKERGLTRHQLGRERFEEEIWKWKQEKSTTIIEQLRRMNVDLSWDREAFTMDAKRSKAVTEAFIRLFEQGLIYRADHLVNWSCSLQSAVSDIEVDRVRVEAATDFRVPGYEKPVKFGVLTKFAYKLSESLEEIVVATTRPETILGDVAVAVNPQDSRYAHFVGKRLQHPFRPDLIPVIADNMVDPLFGTGAVKITPAHDPDDFLTGKRHNLRFLAVIDEQGQLTDSCGAFQGLRRFDAREAIIGALMEKGLYKGSQEHSMAVPICSRSKDVIEFLIKPQWFLDCSQMSQKALANVGDGTLQIEPENFEKTWSQWLENIRDWCISRQLWWGHRIPAYSCSVNGNNHVWVAAQDADAAKEKAARLLNCRPADVESKQDEDVLDTWFSSALQPFAVFGWPEQTADLDKYYPLSLMETGHDILFFWVARMVMLGTHLTGQLPFKKVLLHGVICDAHGRKMSKSLGNVIAPEEVIDGVTLEQLGLILEQNYRTGILSEAELKKASDGQKRMFPNGIPQCGADALRFTLLSHNVKSHVINFDVSECHTNKLFGNKIWQATKFTLLWTGKVSAAQGGFAHWGPSVEMAPMDRWILSKLAQMLQAIEGAMEAHEFHGATAALKQFLYYEFCDVYLEAVKSDLKERTADPLSSTHCKTLLTCLDHSLRALWPFMPMLAQHLHQNLPRRDDLGLNTLVPKIRDRQLEAEVDEALRIITGIRRLKKVFNIVYKHLPEAFLLPANGGGARKFQPLIKDLSSLHSLTILESAAMKPPTKGLVEDRIGRNVLYLVVPEELRLALEVDRNRTEQKKEKLLKELGKLQQKVSTSGYREKAPMEAKQSDARKIAQLGEKISRINYIQSLAGQ</sequence>
<dbReference type="Gene3D" id="3.40.50.620">
    <property type="entry name" value="HUPs"/>
    <property type="match status" value="2"/>
</dbReference>
<dbReference type="InterPro" id="IPR002303">
    <property type="entry name" value="Valyl-tRNA_ligase"/>
</dbReference>
<evidence type="ECO:0000256" key="10">
    <source>
        <dbReference type="ARBA" id="ARBA00029936"/>
    </source>
</evidence>
<dbReference type="GO" id="GO:0005829">
    <property type="term" value="C:cytosol"/>
    <property type="evidence" value="ECO:0007669"/>
    <property type="project" value="TreeGrafter"/>
</dbReference>
<organism evidence="16 17">
    <name type="scientific">Dendroctonus ponderosae</name>
    <name type="common">Mountain pine beetle</name>
    <dbReference type="NCBI Taxonomy" id="77166"/>
    <lineage>
        <taxon>Eukaryota</taxon>
        <taxon>Metazoa</taxon>
        <taxon>Ecdysozoa</taxon>
        <taxon>Arthropoda</taxon>
        <taxon>Hexapoda</taxon>
        <taxon>Insecta</taxon>
        <taxon>Pterygota</taxon>
        <taxon>Neoptera</taxon>
        <taxon>Endopterygota</taxon>
        <taxon>Coleoptera</taxon>
        <taxon>Polyphaga</taxon>
        <taxon>Cucujiformia</taxon>
        <taxon>Curculionidae</taxon>
        <taxon>Scolytinae</taxon>
        <taxon>Dendroctonus</taxon>
    </lineage>
</organism>
<reference evidence="17" key="1">
    <citation type="journal article" date="2013" name="Genome Biol.">
        <title>Draft genome of the mountain pine beetle, Dendroctonus ponderosae Hopkins, a major forest pest.</title>
        <authorList>
            <person name="Keeling C.I."/>
            <person name="Yuen M.M."/>
            <person name="Liao N.Y."/>
            <person name="Docking T.R."/>
            <person name="Chan S.K."/>
            <person name="Taylor G.A."/>
            <person name="Palmquist D.L."/>
            <person name="Jackman S.D."/>
            <person name="Nguyen A."/>
            <person name="Li M."/>
            <person name="Henderson H."/>
            <person name="Janes J.K."/>
            <person name="Zhao Y."/>
            <person name="Pandoh P."/>
            <person name="Moore R."/>
            <person name="Sperling F.A."/>
            <person name="Huber D.P."/>
            <person name="Birol I."/>
            <person name="Jones S.J."/>
            <person name="Bohlmann J."/>
        </authorList>
    </citation>
    <scope>NUCLEOTIDE SEQUENCE</scope>
</reference>
<comment type="catalytic activity">
    <reaction evidence="11">
        <text>tRNA(Val) + L-valine + ATP = L-valyl-tRNA(Val) + AMP + diphosphate</text>
        <dbReference type="Rhea" id="RHEA:10704"/>
        <dbReference type="Rhea" id="RHEA-COMP:9672"/>
        <dbReference type="Rhea" id="RHEA-COMP:9708"/>
        <dbReference type="ChEBI" id="CHEBI:30616"/>
        <dbReference type="ChEBI" id="CHEBI:33019"/>
        <dbReference type="ChEBI" id="CHEBI:57762"/>
        <dbReference type="ChEBI" id="CHEBI:78442"/>
        <dbReference type="ChEBI" id="CHEBI:78537"/>
        <dbReference type="ChEBI" id="CHEBI:456215"/>
        <dbReference type="EC" id="6.1.1.9"/>
    </reaction>
</comment>
<keyword evidence="7 12" id="KW-0067">ATP-binding</keyword>
<evidence type="ECO:0000313" key="16">
    <source>
        <dbReference type="EnsemblMetazoa" id="XP_019766306.1"/>
    </source>
</evidence>
<feature type="domain" description="Aminoacyl-tRNA synthetase class Ia" evidence="14">
    <location>
        <begin position="57"/>
        <end position="658"/>
    </location>
</feature>
<keyword evidence="8 12" id="KW-0648">Protein biosynthesis</keyword>
<evidence type="ECO:0000256" key="12">
    <source>
        <dbReference type="RuleBase" id="RU363035"/>
    </source>
</evidence>
<dbReference type="KEGG" id="dpa:109541786"/>
<evidence type="ECO:0000256" key="11">
    <source>
        <dbReference type="ARBA" id="ARBA00047552"/>
    </source>
</evidence>
<keyword evidence="17" id="KW-1185">Reference proteome</keyword>
<dbReference type="FunFam" id="3.40.50.620:FF:000020">
    <property type="entry name" value="Valine--tRNA ligase, mitochondrial"/>
    <property type="match status" value="1"/>
</dbReference>
<evidence type="ECO:0000256" key="3">
    <source>
        <dbReference type="ARBA" id="ARBA00013169"/>
    </source>
</evidence>
<dbReference type="Pfam" id="PF00133">
    <property type="entry name" value="tRNA-synt_1"/>
    <property type="match status" value="1"/>
</dbReference>
<dbReference type="SUPFAM" id="SSF52374">
    <property type="entry name" value="Nucleotidylyl transferase"/>
    <property type="match status" value="1"/>
</dbReference>
<comment type="subcellular location">
    <subcellularLocation>
        <location evidence="1">Cytoplasm</location>
    </subcellularLocation>
</comment>
<dbReference type="EnsemblMetazoa" id="XM_019910747.1">
    <property type="protein sequence ID" value="XP_019766306.1"/>
    <property type="gene ID" value="LOC109541786"/>
</dbReference>
<dbReference type="SUPFAM" id="SSF50677">
    <property type="entry name" value="ValRS/IleRS/LeuRS editing domain"/>
    <property type="match status" value="1"/>
</dbReference>
<dbReference type="InterPro" id="IPR002300">
    <property type="entry name" value="aa-tRNA-synth_Ia"/>
</dbReference>
<dbReference type="InterPro" id="IPR009080">
    <property type="entry name" value="tRNAsynth_Ia_anticodon-bd"/>
</dbReference>
<dbReference type="GO" id="GO:0006438">
    <property type="term" value="P:valyl-tRNA aminoacylation"/>
    <property type="evidence" value="ECO:0007669"/>
    <property type="project" value="InterPro"/>
</dbReference>
<dbReference type="FunFam" id="3.90.740.10:FF:000005">
    <property type="entry name" value="Valine--tRNA ligase, mitochondrial"/>
    <property type="match status" value="1"/>
</dbReference>
<evidence type="ECO:0000259" key="14">
    <source>
        <dbReference type="Pfam" id="PF00133"/>
    </source>
</evidence>
<dbReference type="PANTHER" id="PTHR11946:SF109">
    <property type="entry name" value="VALINE--TRNA LIGASE"/>
    <property type="match status" value="1"/>
</dbReference>
<evidence type="ECO:0000256" key="9">
    <source>
        <dbReference type="ARBA" id="ARBA00023146"/>
    </source>
</evidence>
<evidence type="ECO:0000256" key="1">
    <source>
        <dbReference type="ARBA" id="ARBA00004496"/>
    </source>
</evidence>
<dbReference type="EC" id="6.1.1.9" evidence="3"/>
<evidence type="ECO:0000313" key="17">
    <source>
        <dbReference type="Proteomes" id="UP000019118"/>
    </source>
</evidence>
<dbReference type="InterPro" id="IPR014729">
    <property type="entry name" value="Rossmann-like_a/b/a_fold"/>
</dbReference>
<dbReference type="InterPro" id="IPR009008">
    <property type="entry name" value="Val/Leu/Ile-tRNA-synth_edit"/>
</dbReference>
<dbReference type="AlphaFoldDB" id="A0AAR5PZR4"/>
<keyword evidence="6 12" id="KW-0547">Nucleotide-binding</keyword>
<evidence type="ECO:0000256" key="13">
    <source>
        <dbReference type="SAM" id="Coils"/>
    </source>
</evidence>
<dbReference type="CDD" id="cd07962">
    <property type="entry name" value="Anticodon_Ia_Val"/>
    <property type="match status" value="1"/>
</dbReference>
<protein>
    <recommendedName>
        <fullName evidence="3">valine--tRNA ligase</fullName>
        <ecNumber evidence="3">6.1.1.9</ecNumber>
    </recommendedName>
    <alternativeName>
        <fullName evidence="10">Valyl-tRNA synthetase</fullName>
    </alternativeName>
</protein>
<keyword evidence="5 12" id="KW-0436">Ligase</keyword>
<dbReference type="GO" id="GO:0002161">
    <property type="term" value="F:aminoacyl-tRNA deacylase activity"/>
    <property type="evidence" value="ECO:0007669"/>
    <property type="project" value="InterPro"/>
</dbReference>
<accession>A0AAR5PZR4</accession>
<dbReference type="Gene3D" id="3.90.740.10">
    <property type="entry name" value="Valyl/Leucyl/Isoleucyl-tRNA synthetase, editing domain"/>
    <property type="match status" value="1"/>
</dbReference>
<proteinExistence type="inferred from homology"/>
<keyword evidence="4" id="KW-0963">Cytoplasm</keyword>
<dbReference type="InterPro" id="IPR013155">
    <property type="entry name" value="M/V/L/I-tRNA-synth_anticd-bd"/>
</dbReference>
<evidence type="ECO:0000256" key="6">
    <source>
        <dbReference type="ARBA" id="ARBA00022741"/>
    </source>
</evidence>
<name>A0AAR5PZR4_DENPD</name>
<dbReference type="GeneID" id="109541786"/>
<dbReference type="FunFam" id="3.40.50.620:FF:000078">
    <property type="entry name" value="Valine--tRNA ligase, mitochondrial"/>
    <property type="match status" value="1"/>
</dbReference>
<dbReference type="CDD" id="cd00817">
    <property type="entry name" value="ValRS_core"/>
    <property type="match status" value="1"/>
</dbReference>
<evidence type="ECO:0000256" key="2">
    <source>
        <dbReference type="ARBA" id="ARBA00005594"/>
    </source>
</evidence>
<comment type="similarity">
    <text evidence="2 12">Belongs to the class-I aminoacyl-tRNA synthetase family.</text>
</comment>
<dbReference type="GO" id="GO:0004832">
    <property type="term" value="F:valine-tRNA ligase activity"/>
    <property type="evidence" value="ECO:0007669"/>
    <property type="project" value="UniProtKB-EC"/>
</dbReference>